<organism evidence="2">
    <name type="scientific">uncultured prokaryote</name>
    <dbReference type="NCBI Taxonomy" id="198431"/>
    <lineage>
        <taxon>unclassified sequences</taxon>
        <taxon>environmental samples</taxon>
    </lineage>
</organism>
<dbReference type="EMBL" id="AP011797">
    <property type="protein sequence ID" value="BAL58228.1"/>
    <property type="molecule type" value="Genomic_DNA"/>
</dbReference>
<dbReference type="AlphaFoldDB" id="H5SPZ2"/>
<sequence>MKKISKIALIFLLAGCTGPKGERGPAGPPGSVFPVIQGIYSEPMPVPPGSEVVVTVIAQSPENYPLSYSWSINPSSWAIVQGGDSPQVTIQAPSEYSSVATAAVVVSDSEGRSAHAVISLSTEDNFLPVIHAVYADKSEVKKGDEVKIYVQASDPNGDSLTYSWQYPSGFSVVSGGSSSTITLKPTLFSRGLVKVTVSDGRGSVQGGVYIAVQDGSWSPSMRPAQSQLLNFGTHSASISSNSRYFIYCAVATDSGGNRYAYAITRFSDEGWQIYQLWSDQNYKVRAIDCAVNDSGYAVALFITSLSSYRVHAMIFDPSTGEWGSATQISTLTTQADQPRVVIDPMGRIYALWKQDEGTKYNLYYSVYNEFTGWSSPQLVNDGVSNVYKFDISVLPQGGALVAVWTQLDVFGYYNVYASFYDGSNWSPQELLENLGTGSDGYEDAYEPRVAMDSSGNVITVWEILDSRGNYHILSNYFDVHAGMWVGEMFLEDYQDTSDDSPYLAVNSHGEAIVAWSHSGEYPIVRFYIPGSGWKEAEAFPDYSGANPESVDIDDAGNVIVLLKSYVSSVDNILWAKRYLKGLGWLQPVSLVQEAPAQVQDPIVRLGNDGEGIAVWSLDVNPDPIVDRYDFVCSVFR</sequence>
<name>H5SPZ2_9ZZZZ</name>
<dbReference type="Gene3D" id="2.60.40.10">
    <property type="entry name" value="Immunoglobulins"/>
    <property type="match status" value="1"/>
</dbReference>
<gene>
    <name evidence="2" type="ORF">HGMM_F55D02C28</name>
</gene>
<reference evidence="2" key="2">
    <citation type="journal article" date="2012" name="PLoS ONE">
        <title>A Deeply Branching Thermophilic Bacterium with an Ancient Acetyl-CoA Pathway Dominates a Subsurface Ecosystem.</title>
        <authorList>
            <person name="Takami H."/>
            <person name="Noguchi H."/>
            <person name="Takaki Y."/>
            <person name="Uchiyama I."/>
            <person name="Toyoda A."/>
            <person name="Nishi S."/>
            <person name="Chee G.-J."/>
            <person name="Arai W."/>
            <person name="Nunoura T."/>
            <person name="Itoh T."/>
            <person name="Hattori M."/>
            <person name="Takai K."/>
        </authorList>
    </citation>
    <scope>NUCLEOTIDE SEQUENCE</scope>
</reference>
<dbReference type="SUPFAM" id="SSF89372">
    <property type="entry name" value="Fucose-specific lectin"/>
    <property type="match status" value="1"/>
</dbReference>
<dbReference type="Pfam" id="PF19408">
    <property type="entry name" value="PKD_6"/>
    <property type="match status" value="1"/>
</dbReference>
<dbReference type="InterPro" id="IPR045829">
    <property type="entry name" value="PKD_6"/>
</dbReference>
<proteinExistence type="predicted"/>
<reference evidence="2" key="1">
    <citation type="journal article" date="2005" name="Environ. Microbiol.">
        <title>Genetic and functional properties of uncultivated thermophilic crenarchaeotes from a subsurface gold mine as revealed by analysis of genome fragments.</title>
        <authorList>
            <person name="Nunoura T."/>
            <person name="Hirayama H."/>
            <person name="Takami H."/>
            <person name="Oida H."/>
            <person name="Nishi S."/>
            <person name="Shimamura S."/>
            <person name="Suzuki Y."/>
            <person name="Inagaki F."/>
            <person name="Takai K."/>
            <person name="Nealson K.H."/>
            <person name="Horikoshi K."/>
        </authorList>
    </citation>
    <scope>NUCLEOTIDE SEQUENCE</scope>
</reference>
<evidence type="ECO:0000313" key="2">
    <source>
        <dbReference type="EMBL" id="BAL58228.1"/>
    </source>
</evidence>
<protein>
    <recommendedName>
        <fullName evidence="1">PKD-like domain-containing protein</fullName>
    </recommendedName>
</protein>
<evidence type="ECO:0000259" key="1">
    <source>
        <dbReference type="Pfam" id="PF19408"/>
    </source>
</evidence>
<dbReference type="InterPro" id="IPR013783">
    <property type="entry name" value="Ig-like_fold"/>
</dbReference>
<accession>H5SPZ2</accession>
<feature type="domain" description="PKD-like" evidence="1">
    <location>
        <begin position="159"/>
        <end position="203"/>
    </location>
</feature>